<dbReference type="Proteomes" id="UP000675554">
    <property type="component" value="Unassembled WGS sequence"/>
</dbReference>
<feature type="non-terminal residue" evidence="1">
    <location>
        <position position="77"/>
    </location>
</feature>
<dbReference type="GO" id="GO:0004497">
    <property type="term" value="F:monooxygenase activity"/>
    <property type="evidence" value="ECO:0007669"/>
    <property type="project" value="InterPro"/>
</dbReference>
<dbReference type="InterPro" id="IPR036396">
    <property type="entry name" value="Cyt_P450_sf"/>
</dbReference>
<dbReference type="Pfam" id="PF00067">
    <property type="entry name" value="p450"/>
    <property type="match status" value="1"/>
</dbReference>
<dbReference type="GO" id="GO:0020037">
    <property type="term" value="F:heme binding"/>
    <property type="evidence" value="ECO:0007669"/>
    <property type="project" value="InterPro"/>
</dbReference>
<proteinExistence type="predicted"/>
<feature type="non-terminal residue" evidence="1">
    <location>
        <position position="1"/>
    </location>
</feature>
<comment type="caution">
    <text evidence="1">The sequence shown here is derived from an EMBL/GenBank/DDBJ whole genome shotgun (WGS) entry which is preliminary data.</text>
</comment>
<dbReference type="InterPro" id="IPR001128">
    <property type="entry name" value="Cyt_P450"/>
</dbReference>
<evidence type="ECO:0000313" key="2">
    <source>
        <dbReference type="Proteomes" id="UP000675554"/>
    </source>
</evidence>
<dbReference type="EMBL" id="JAGSMN010000966">
    <property type="protein sequence ID" value="MBR7677514.1"/>
    <property type="molecule type" value="Genomic_DNA"/>
</dbReference>
<gene>
    <name evidence="1" type="ORF">KDA82_31910</name>
</gene>
<accession>A0A8T4J799</accession>
<sequence>HLLDRAPDVQQRVCDELAWVLDGRPAGLADMPALRLTRNVVLETMRLVPVLWVLTRTTTAEVELGGHTFPTGTGFLF</sequence>
<dbReference type="GO" id="GO:0005506">
    <property type="term" value="F:iron ion binding"/>
    <property type="evidence" value="ECO:0007669"/>
    <property type="project" value="InterPro"/>
</dbReference>
<keyword evidence="2" id="KW-1185">Reference proteome</keyword>
<dbReference type="SUPFAM" id="SSF48264">
    <property type="entry name" value="Cytochrome P450"/>
    <property type="match status" value="1"/>
</dbReference>
<name>A0A8T4J799_9ACTN</name>
<protein>
    <submittedName>
        <fullName evidence="1">Cytochrome P450</fullName>
    </submittedName>
</protein>
<dbReference type="AlphaFoldDB" id="A0A8T4J799"/>
<reference evidence="1" key="1">
    <citation type="submission" date="2021-04" db="EMBL/GenBank/DDBJ databases">
        <title>Sequencing of actinobacteria type strains.</title>
        <authorList>
            <person name="Nguyen G.-S."/>
            <person name="Wentzel A."/>
        </authorList>
    </citation>
    <scope>NUCLEOTIDE SEQUENCE</scope>
    <source>
        <strain evidence="1">DSM 42095</strain>
    </source>
</reference>
<dbReference type="Gene3D" id="1.10.630.10">
    <property type="entry name" value="Cytochrome P450"/>
    <property type="match status" value="1"/>
</dbReference>
<dbReference type="GO" id="GO:0016705">
    <property type="term" value="F:oxidoreductase activity, acting on paired donors, with incorporation or reduction of molecular oxygen"/>
    <property type="evidence" value="ECO:0007669"/>
    <property type="project" value="InterPro"/>
</dbReference>
<evidence type="ECO:0000313" key="1">
    <source>
        <dbReference type="EMBL" id="MBR7677514.1"/>
    </source>
</evidence>
<organism evidence="1 2">
    <name type="scientific">Streptomyces daliensis</name>
    <dbReference type="NCBI Taxonomy" id="299421"/>
    <lineage>
        <taxon>Bacteria</taxon>
        <taxon>Bacillati</taxon>
        <taxon>Actinomycetota</taxon>
        <taxon>Actinomycetes</taxon>
        <taxon>Kitasatosporales</taxon>
        <taxon>Streptomycetaceae</taxon>
        <taxon>Streptomyces</taxon>
    </lineage>
</organism>